<evidence type="ECO:0000313" key="4">
    <source>
        <dbReference type="Proteomes" id="UP000053718"/>
    </source>
</evidence>
<name>A0A094IMW5_9GAMM</name>
<dbReference type="NCBIfam" id="TIGR03546">
    <property type="entry name" value="TIGR03546 family protein"/>
    <property type="match status" value="1"/>
</dbReference>
<organism evidence="3 4">
    <name type="scientific">Pseudidiomarina atlantica</name>
    <dbReference type="NCBI Taxonomy" id="1517416"/>
    <lineage>
        <taxon>Bacteria</taxon>
        <taxon>Pseudomonadati</taxon>
        <taxon>Pseudomonadota</taxon>
        <taxon>Gammaproteobacteria</taxon>
        <taxon>Alteromonadales</taxon>
        <taxon>Idiomarinaceae</taxon>
        <taxon>Pseudidiomarina</taxon>
    </lineage>
</organism>
<dbReference type="EMBL" id="JPIN01000008">
    <property type="protein sequence ID" value="KFZ28452.1"/>
    <property type="molecule type" value="Genomic_DNA"/>
</dbReference>
<evidence type="ECO:0000313" key="3">
    <source>
        <dbReference type="EMBL" id="KFZ28452.1"/>
    </source>
</evidence>
<dbReference type="InterPro" id="IPR019935">
    <property type="entry name" value="CHP03546"/>
</dbReference>
<dbReference type="STRING" id="1517416.IDAT_09075"/>
<accession>A0A094IMW5</accession>
<evidence type="ECO:0000256" key="1">
    <source>
        <dbReference type="SAM" id="Phobius"/>
    </source>
</evidence>
<dbReference type="eggNOG" id="COG3216">
    <property type="taxonomic scope" value="Bacteria"/>
</dbReference>
<dbReference type="InterPro" id="IPR018639">
    <property type="entry name" value="DUF2062"/>
</dbReference>
<keyword evidence="4" id="KW-1185">Reference proteome</keyword>
<feature type="transmembrane region" description="Helical" evidence="1">
    <location>
        <begin position="49"/>
        <end position="72"/>
    </location>
</feature>
<feature type="transmembrane region" description="Helical" evidence="1">
    <location>
        <begin position="17"/>
        <end position="37"/>
    </location>
</feature>
<keyword evidence="1" id="KW-0812">Transmembrane</keyword>
<proteinExistence type="predicted"/>
<gene>
    <name evidence="3" type="ORF">IDAT_09075</name>
</gene>
<feature type="transmembrane region" description="Helical" evidence="1">
    <location>
        <begin position="111"/>
        <end position="134"/>
    </location>
</feature>
<dbReference type="OrthoDB" id="370141at2"/>
<keyword evidence="1" id="KW-1133">Transmembrane helix</keyword>
<dbReference type="Proteomes" id="UP000053718">
    <property type="component" value="Unassembled WGS sequence"/>
</dbReference>
<protein>
    <submittedName>
        <fullName evidence="3">Membrane protein</fullName>
    </submittedName>
</protein>
<dbReference type="AlphaFoldDB" id="A0A094IMW5"/>
<comment type="caution">
    <text evidence="3">The sequence shown here is derived from an EMBL/GenBank/DDBJ whole genome shotgun (WGS) entry which is preliminary data.</text>
</comment>
<feature type="domain" description="DUF2062" evidence="2">
    <location>
        <begin position="7"/>
        <end position="140"/>
    </location>
</feature>
<reference evidence="3 4" key="1">
    <citation type="submission" date="2014-06" db="EMBL/GenBank/DDBJ databases">
        <title>Draft genome sequence of Idiomarina sp. MCCC 1A10513.</title>
        <authorList>
            <person name="Du J."/>
            <person name="Lai Q."/>
            <person name="Shao Z."/>
        </authorList>
    </citation>
    <scope>NUCLEOTIDE SEQUENCE [LARGE SCALE GENOMIC DNA]</scope>
    <source>
        <strain evidence="3 4">MCCC 1A10513</strain>
    </source>
</reference>
<keyword evidence="1" id="KW-0472">Membrane</keyword>
<dbReference type="Pfam" id="PF09835">
    <property type="entry name" value="DUF2062"/>
    <property type="match status" value="1"/>
</dbReference>
<sequence>MLTLLARLLRALNSESGAWALAIAFVLGMIMGFTPLWRVHNLLILLIALLFRVNLSGFMLSFVICSGIAYLLDPVFHSVGFAILSAESWQPVWQSMYESAFWRVVQFHHTITLGSLVLSIAFAPVLALVSFWIVSQYRKRIQAWFNRLRIVQAMKANRFWAIYTELRGS</sequence>
<evidence type="ECO:0000259" key="2">
    <source>
        <dbReference type="Pfam" id="PF09835"/>
    </source>
</evidence>
<dbReference type="RefSeq" id="WP_034732971.1">
    <property type="nucleotide sequence ID" value="NZ_JPIN01000008.1"/>
</dbReference>